<keyword evidence="7" id="KW-0762">Sugar transport</keyword>
<dbReference type="EMBL" id="FNIG01000002">
    <property type="protein sequence ID" value="SDN00270.1"/>
    <property type="molecule type" value="Genomic_DNA"/>
</dbReference>
<dbReference type="GO" id="GO:0022857">
    <property type="term" value="F:transmembrane transporter activity"/>
    <property type="evidence" value="ECO:0007669"/>
    <property type="project" value="InterPro"/>
</dbReference>
<comment type="subcellular location">
    <subcellularLocation>
        <location evidence="1">Cell membrane</location>
        <topology evidence="1">Multi-pass membrane protein</topology>
    </subcellularLocation>
</comment>
<feature type="transmembrane region" description="Helical" evidence="6">
    <location>
        <begin position="86"/>
        <end position="106"/>
    </location>
</feature>
<accession>A0A1G9XU57</accession>
<name>A0A1G9XU57_9BACI</name>
<gene>
    <name evidence="7" type="ORF">SAMN05216498_1109</name>
</gene>
<keyword evidence="2" id="KW-1003">Cell membrane</keyword>
<evidence type="ECO:0000256" key="4">
    <source>
        <dbReference type="ARBA" id="ARBA00022989"/>
    </source>
</evidence>
<keyword evidence="8" id="KW-1185">Reference proteome</keyword>
<keyword evidence="3 6" id="KW-0812">Transmembrane</keyword>
<feature type="transmembrane region" description="Helical" evidence="6">
    <location>
        <begin position="12"/>
        <end position="35"/>
    </location>
</feature>
<dbReference type="InterPro" id="IPR001851">
    <property type="entry name" value="ABC_transp_permease"/>
</dbReference>
<proteinExistence type="predicted"/>
<feature type="transmembrane region" description="Helical" evidence="6">
    <location>
        <begin position="278"/>
        <end position="301"/>
    </location>
</feature>
<keyword evidence="5 6" id="KW-0472">Membrane</keyword>
<dbReference type="AlphaFoldDB" id="A0A1G9XU57"/>
<dbReference type="PANTHER" id="PTHR47089:SF1">
    <property type="entry name" value="GUANOSINE ABC TRANSPORTER PERMEASE PROTEIN NUPP"/>
    <property type="match status" value="1"/>
</dbReference>
<evidence type="ECO:0000256" key="3">
    <source>
        <dbReference type="ARBA" id="ARBA00022692"/>
    </source>
</evidence>
<feature type="transmembrane region" description="Helical" evidence="6">
    <location>
        <begin position="190"/>
        <end position="208"/>
    </location>
</feature>
<dbReference type="CDD" id="cd06580">
    <property type="entry name" value="TM_PBP1_transp_TpRbsC_like"/>
    <property type="match status" value="1"/>
</dbReference>
<sequence length="363" mass="39402">MILQKLKGTWIPLVAIGFGLLAGAIIMLLFGYNPIQGYIALWNGAFENPYFTGETIRLMTPYILSGLAVAFAFRSGLLNIGVEGQVFVGWLAAVWVGTAFSLPAFIHLPLAILAAAVAGGLWGFVPGYLKAKYQVHEVIITIMMNYIALYSTNAIIRNVLTDQGERTDYIAESASLKSAWLTELMEFSNIHFGIILAIFSALFYWYFIEKTKYGFELKAVGFNRDASKYAGMSVKRSIIMSMVISGGFAGLAGAMEGLGTFGYMSLQNSFTNIGFDGIAIALLGGNTAIGVILASGLFGVLKNGALNMPTSAGVPHELVDIITALIIFFVAASYMIILFREQIISMYHKLKHKLSNISSKEGK</sequence>
<evidence type="ECO:0000313" key="8">
    <source>
        <dbReference type="Proteomes" id="UP000199334"/>
    </source>
</evidence>
<evidence type="ECO:0000313" key="7">
    <source>
        <dbReference type="EMBL" id="SDN00270.1"/>
    </source>
</evidence>
<reference evidence="7 8" key="1">
    <citation type="submission" date="2016-10" db="EMBL/GenBank/DDBJ databases">
        <authorList>
            <person name="de Groot N.N."/>
        </authorList>
    </citation>
    <scope>NUCLEOTIDE SEQUENCE [LARGE SCALE GENOMIC DNA]</scope>
    <source>
        <strain evidence="7 8">CGMCC 1.3442</strain>
    </source>
</reference>
<dbReference type="Proteomes" id="UP000199334">
    <property type="component" value="Unassembled WGS sequence"/>
</dbReference>
<evidence type="ECO:0000256" key="5">
    <source>
        <dbReference type="ARBA" id="ARBA00023136"/>
    </source>
</evidence>
<keyword evidence="4 6" id="KW-1133">Transmembrane helix</keyword>
<feature type="transmembrane region" description="Helical" evidence="6">
    <location>
        <begin position="321"/>
        <end position="339"/>
    </location>
</feature>
<feature type="transmembrane region" description="Helical" evidence="6">
    <location>
        <begin position="55"/>
        <end position="74"/>
    </location>
</feature>
<feature type="transmembrane region" description="Helical" evidence="6">
    <location>
        <begin position="238"/>
        <end position="266"/>
    </location>
</feature>
<dbReference type="Pfam" id="PF02653">
    <property type="entry name" value="BPD_transp_2"/>
    <property type="match status" value="1"/>
</dbReference>
<organism evidence="7 8">
    <name type="scientific">Tenuibacillus multivorans</name>
    <dbReference type="NCBI Taxonomy" id="237069"/>
    <lineage>
        <taxon>Bacteria</taxon>
        <taxon>Bacillati</taxon>
        <taxon>Bacillota</taxon>
        <taxon>Bacilli</taxon>
        <taxon>Bacillales</taxon>
        <taxon>Bacillaceae</taxon>
        <taxon>Tenuibacillus</taxon>
    </lineage>
</organism>
<dbReference type="RefSeq" id="WP_281180285.1">
    <property type="nucleotide sequence ID" value="NZ_BJVZ01000001.1"/>
</dbReference>
<dbReference type="STRING" id="237069.SAMN05216498_1109"/>
<feature type="transmembrane region" description="Helical" evidence="6">
    <location>
        <begin position="112"/>
        <end position="129"/>
    </location>
</feature>
<evidence type="ECO:0000256" key="6">
    <source>
        <dbReference type="SAM" id="Phobius"/>
    </source>
</evidence>
<keyword evidence="7" id="KW-0813">Transport</keyword>
<protein>
    <submittedName>
        <fullName evidence="7">Simple sugar transport system permease protein</fullName>
    </submittedName>
</protein>
<dbReference type="GO" id="GO:0005886">
    <property type="term" value="C:plasma membrane"/>
    <property type="evidence" value="ECO:0007669"/>
    <property type="project" value="UniProtKB-SubCell"/>
</dbReference>
<evidence type="ECO:0000256" key="2">
    <source>
        <dbReference type="ARBA" id="ARBA00022475"/>
    </source>
</evidence>
<dbReference type="PANTHER" id="PTHR47089">
    <property type="entry name" value="ABC TRANSPORTER, PERMEASE PROTEIN"/>
    <property type="match status" value="1"/>
</dbReference>
<evidence type="ECO:0000256" key="1">
    <source>
        <dbReference type="ARBA" id="ARBA00004651"/>
    </source>
</evidence>